<evidence type="ECO:0000313" key="1">
    <source>
        <dbReference type="EMBL" id="KAF5822412.1"/>
    </source>
</evidence>
<reference evidence="1" key="2">
    <citation type="submission" date="2020-06" db="EMBL/GenBank/DDBJ databases">
        <title>Helianthus annuus Genome sequencing and assembly Release 2.</title>
        <authorList>
            <person name="Gouzy J."/>
            <person name="Langlade N."/>
            <person name="Munos S."/>
        </authorList>
    </citation>
    <scope>NUCLEOTIDE SEQUENCE</scope>
    <source>
        <tissue evidence="1">Leaves</tissue>
    </source>
</reference>
<evidence type="ECO:0000313" key="2">
    <source>
        <dbReference type="Proteomes" id="UP000215914"/>
    </source>
</evidence>
<organism evidence="1 2">
    <name type="scientific">Helianthus annuus</name>
    <name type="common">Common sunflower</name>
    <dbReference type="NCBI Taxonomy" id="4232"/>
    <lineage>
        <taxon>Eukaryota</taxon>
        <taxon>Viridiplantae</taxon>
        <taxon>Streptophyta</taxon>
        <taxon>Embryophyta</taxon>
        <taxon>Tracheophyta</taxon>
        <taxon>Spermatophyta</taxon>
        <taxon>Magnoliopsida</taxon>
        <taxon>eudicotyledons</taxon>
        <taxon>Gunneridae</taxon>
        <taxon>Pentapetalae</taxon>
        <taxon>asterids</taxon>
        <taxon>campanulids</taxon>
        <taxon>Asterales</taxon>
        <taxon>Asteraceae</taxon>
        <taxon>Asteroideae</taxon>
        <taxon>Heliantheae alliance</taxon>
        <taxon>Heliantheae</taxon>
        <taxon>Helianthus</taxon>
    </lineage>
</organism>
<dbReference type="Proteomes" id="UP000215914">
    <property type="component" value="Unassembled WGS sequence"/>
</dbReference>
<reference evidence="1" key="1">
    <citation type="journal article" date="2017" name="Nature">
        <title>The sunflower genome provides insights into oil metabolism, flowering and Asterid evolution.</title>
        <authorList>
            <person name="Badouin H."/>
            <person name="Gouzy J."/>
            <person name="Grassa C.J."/>
            <person name="Murat F."/>
            <person name="Staton S.E."/>
            <person name="Cottret L."/>
            <person name="Lelandais-Briere C."/>
            <person name="Owens G.L."/>
            <person name="Carrere S."/>
            <person name="Mayjonade B."/>
            <person name="Legrand L."/>
            <person name="Gill N."/>
            <person name="Kane N.C."/>
            <person name="Bowers J.E."/>
            <person name="Hubner S."/>
            <person name="Bellec A."/>
            <person name="Berard A."/>
            <person name="Berges H."/>
            <person name="Blanchet N."/>
            <person name="Boniface M.C."/>
            <person name="Brunel D."/>
            <person name="Catrice O."/>
            <person name="Chaidir N."/>
            <person name="Claudel C."/>
            <person name="Donnadieu C."/>
            <person name="Faraut T."/>
            <person name="Fievet G."/>
            <person name="Helmstetter N."/>
            <person name="King M."/>
            <person name="Knapp S.J."/>
            <person name="Lai Z."/>
            <person name="Le Paslier M.C."/>
            <person name="Lippi Y."/>
            <person name="Lorenzon L."/>
            <person name="Mandel J.R."/>
            <person name="Marage G."/>
            <person name="Marchand G."/>
            <person name="Marquand E."/>
            <person name="Bret-Mestries E."/>
            <person name="Morien E."/>
            <person name="Nambeesan S."/>
            <person name="Nguyen T."/>
            <person name="Pegot-Espagnet P."/>
            <person name="Pouilly N."/>
            <person name="Raftis F."/>
            <person name="Sallet E."/>
            <person name="Schiex T."/>
            <person name="Thomas J."/>
            <person name="Vandecasteele C."/>
            <person name="Vares D."/>
            <person name="Vear F."/>
            <person name="Vautrin S."/>
            <person name="Crespi M."/>
            <person name="Mangin B."/>
            <person name="Burke J.M."/>
            <person name="Salse J."/>
            <person name="Munos S."/>
            <person name="Vincourt P."/>
            <person name="Rieseberg L.H."/>
            <person name="Langlade N.B."/>
        </authorList>
    </citation>
    <scope>NUCLEOTIDE SEQUENCE</scope>
    <source>
        <tissue evidence="1">Leaves</tissue>
    </source>
</reference>
<name>A0A9K3P2L0_HELAN</name>
<protein>
    <submittedName>
        <fullName evidence="1">Uncharacterized protein</fullName>
    </submittedName>
</protein>
<accession>A0A9K3P2L0</accession>
<dbReference type="AlphaFoldDB" id="A0A9K3P2L0"/>
<dbReference type="Gramene" id="mRNA:HanXRQr2_Chr01g0026181">
    <property type="protein sequence ID" value="CDS:HanXRQr2_Chr01g0026181.1"/>
    <property type="gene ID" value="HanXRQr2_Chr01g0026181"/>
</dbReference>
<dbReference type="EMBL" id="MNCJ02000316">
    <property type="protein sequence ID" value="KAF5822412.1"/>
    <property type="molecule type" value="Genomic_DNA"/>
</dbReference>
<sequence length="87" mass="10022">MSSKYKTILTTNAPIHQETHREFWVNDKIQSQKKVPYAIKSKVRETLVQISPSSISTMFGLNDLAGKTSFEKYELHADFIERGMMVN</sequence>
<comment type="caution">
    <text evidence="1">The sequence shown here is derived from an EMBL/GenBank/DDBJ whole genome shotgun (WGS) entry which is preliminary data.</text>
</comment>
<keyword evidence="2" id="KW-1185">Reference proteome</keyword>
<gene>
    <name evidence="1" type="ORF">HanXRQr2_Chr01g0026181</name>
</gene>
<proteinExistence type="predicted"/>